<protein>
    <submittedName>
        <fullName evidence="2">Uncharacterized protein</fullName>
    </submittedName>
</protein>
<feature type="compositionally biased region" description="Basic and acidic residues" evidence="1">
    <location>
        <begin position="389"/>
        <end position="418"/>
    </location>
</feature>
<feature type="region of interest" description="Disordered" evidence="1">
    <location>
        <begin position="662"/>
        <end position="744"/>
    </location>
</feature>
<evidence type="ECO:0000313" key="2">
    <source>
        <dbReference type="EMBL" id="MEQ2167043.1"/>
    </source>
</evidence>
<feature type="compositionally biased region" description="Low complexity" evidence="1">
    <location>
        <begin position="479"/>
        <end position="495"/>
    </location>
</feature>
<feature type="region of interest" description="Disordered" evidence="1">
    <location>
        <begin position="17"/>
        <end position="515"/>
    </location>
</feature>
<feature type="compositionally biased region" description="Polar residues" evidence="1">
    <location>
        <begin position="675"/>
        <end position="693"/>
    </location>
</feature>
<comment type="caution">
    <text evidence="2">The sequence shown here is derived from an EMBL/GenBank/DDBJ whole genome shotgun (WGS) entry which is preliminary data.</text>
</comment>
<dbReference type="EMBL" id="JAHRIO010029991">
    <property type="protein sequence ID" value="MEQ2167043.1"/>
    <property type="molecule type" value="Genomic_DNA"/>
</dbReference>
<organism evidence="2 3">
    <name type="scientific">Goodea atripinnis</name>
    <dbReference type="NCBI Taxonomy" id="208336"/>
    <lineage>
        <taxon>Eukaryota</taxon>
        <taxon>Metazoa</taxon>
        <taxon>Chordata</taxon>
        <taxon>Craniata</taxon>
        <taxon>Vertebrata</taxon>
        <taxon>Euteleostomi</taxon>
        <taxon>Actinopterygii</taxon>
        <taxon>Neopterygii</taxon>
        <taxon>Teleostei</taxon>
        <taxon>Neoteleostei</taxon>
        <taxon>Acanthomorphata</taxon>
        <taxon>Ovalentaria</taxon>
        <taxon>Atherinomorphae</taxon>
        <taxon>Cyprinodontiformes</taxon>
        <taxon>Goodeidae</taxon>
        <taxon>Goodea</taxon>
    </lineage>
</organism>
<feature type="compositionally biased region" description="Basic and acidic residues" evidence="1">
    <location>
        <begin position="135"/>
        <end position="263"/>
    </location>
</feature>
<dbReference type="Proteomes" id="UP001476798">
    <property type="component" value="Unassembled WGS sequence"/>
</dbReference>
<feature type="compositionally biased region" description="Basic and acidic residues" evidence="1">
    <location>
        <begin position="271"/>
        <end position="373"/>
    </location>
</feature>
<keyword evidence="3" id="KW-1185">Reference proteome</keyword>
<feature type="compositionally biased region" description="Basic and acidic residues" evidence="1">
    <location>
        <begin position="50"/>
        <end position="65"/>
    </location>
</feature>
<gene>
    <name evidence="2" type="ORF">GOODEAATRI_000175</name>
</gene>
<reference evidence="2 3" key="1">
    <citation type="submission" date="2021-06" db="EMBL/GenBank/DDBJ databases">
        <authorList>
            <person name="Palmer J.M."/>
        </authorList>
    </citation>
    <scope>NUCLEOTIDE SEQUENCE [LARGE SCALE GENOMIC DNA]</scope>
    <source>
        <strain evidence="2 3">GA_2019</strain>
        <tissue evidence="2">Muscle</tissue>
    </source>
</reference>
<sequence length="744" mass="81811">MSILDTITSLNQEASVRTSLATEKGGKTQVLEEPMELVDENEQDMEVVEESDRNHEGKPLEEAEVKPSTSKTPQAKLVRNLSESASSDDRLGRTSGNVSEDSSDTKKLADKSRTHSFILDLEQGSQEALKQRSFGKFDRLPRKERKEKERSQSDERSKLKLKYEKKSEHPVEEPLQKDANTKVSSEEKLEKKFKIKSEKKMSGNAREAKVAEDSTDDGGSKDAKKIKGGSVEKDKIKEKDKSKEKEKAKLDKSSIKCDMKQPLRPDSAGSSEDRSDKEPGSDSIKKREKHSKEVLKRSKSHSEDRPGDKPKSKTDSEKERSKADSQKTHKSNAETDKNSKKIAEKEKSAEKSKTKSKEEGKASFSVKTEKKPQSPDVRSAGGAGICKPEAVKGKKKDGTKEQKKVSEDASHETSELKSSKKKLEKKDKVPEKKGESQEDKPQKDDRPETSDKPSKSSVSALTAETEESPKKQPPLQEASTESDPITTTVTTSFSDDTCDALSDITPEPSEGETESRICEIAGVPAEADALLTLMDVCTSAEARLPSGNLKDKVTPEMDLQDADMKMKEAALTLLSMDPDSTEDEASSDQCPAPLKEEEASSETQPETIIAALAEKDSGIFLNMFSLAFLFCNLLFRWTVTCCPFNYSPSELLAAVVPETEELTGSTGEGTAGDVSDTTGHISEFPRNSETSQVNPPPGRVDRAVKRRPQLARAKGGRKREASPPAVRTRGGQKSEEPPSKRAKR</sequence>
<evidence type="ECO:0000256" key="1">
    <source>
        <dbReference type="SAM" id="MobiDB-lite"/>
    </source>
</evidence>
<feature type="region of interest" description="Disordered" evidence="1">
    <location>
        <begin position="578"/>
        <end position="604"/>
    </location>
</feature>
<feature type="compositionally biased region" description="Basic and acidic residues" evidence="1">
    <location>
        <begin position="424"/>
        <end position="454"/>
    </location>
</feature>
<name>A0ABV0N6P0_9TELE</name>
<proteinExistence type="predicted"/>
<feature type="compositionally biased region" description="Basic and acidic residues" evidence="1">
    <location>
        <begin position="103"/>
        <end position="113"/>
    </location>
</feature>
<accession>A0ABV0N6P0</accession>
<feature type="compositionally biased region" description="Acidic residues" evidence="1">
    <location>
        <begin position="33"/>
        <end position="49"/>
    </location>
</feature>
<feature type="compositionally biased region" description="Basic residues" evidence="1">
    <location>
        <begin position="704"/>
        <end position="717"/>
    </location>
</feature>
<feature type="compositionally biased region" description="Basic and acidic residues" evidence="1">
    <location>
        <begin position="732"/>
        <end position="744"/>
    </location>
</feature>
<evidence type="ECO:0000313" key="3">
    <source>
        <dbReference type="Proteomes" id="UP001476798"/>
    </source>
</evidence>